<dbReference type="SMART" id="SM00595">
    <property type="entry name" value="MADF"/>
    <property type="match status" value="1"/>
</dbReference>
<sequence length="146" mass="16975">MASEQTLAFIEDYKSYRALWDHKDKYYTNKSKRMEAYLVLAAKYQLTVKGVKNKIKSLRSYFSKEHQKVMEKTLSGEDSESNWFAYKPLLFISDSPMAHKDYVISEGGSWTEEVSDVDAKILRTESADVSTIHYSRLAENFKLTTF</sequence>
<dbReference type="Proteomes" id="UP000792457">
    <property type="component" value="Unassembled WGS sequence"/>
</dbReference>
<dbReference type="Pfam" id="PF10545">
    <property type="entry name" value="MADF_DNA_bdg"/>
    <property type="match status" value="1"/>
</dbReference>
<dbReference type="OrthoDB" id="6770712at2759"/>
<reference evidence="2" key="2">
    <citation type="submission" date="2017-10" db="EMBL/GenBank/DDBJ databases">
        <title>Ladona fulva Genome sequencing and assembly.</title>
        <authorList>
            <person name="Murali S."/>
            <person name="Richards S."/>
            <person name="Bandaranaike D."/>
            <person name="Bellair M."/>
            <person name="Blankenburg K."/>
            <person name="Chao H."/>
            <person name="Dinh H."/>
            <person name="Doddapaneni H."/>
            <person name="Dugan-Rocha S."/>
            <person name="Elkadiri S."/>
            <person name="Gnanaolivu R."/>
            <person name="Hernandez B."/>
            <person name="Skinner E."/>
            <person name="Javaid M."/>
            <person name="Lee S."/>
            <person name="Li M."/>
            <person name="Ming W."/>
            <person name="Munidasa M."/>
            <person name="Muniz J."/>
            <person name="Nguyen L."/>
            <person name="Hughes D."/>
            <person name="Osuji N."/>
            <person name="Pu L.-L."/>
            <person name="Puazo M."/>
            <person name="Qu C."/>
            <person name="Quiroz J."/>
            <person name="Raj R."/>
            <person name="Weissenberger G."/>
            <person name="Xin Y."/>
            <person name="Zou X."/>
            <person name="Han Y."/>
            <person name="Worley K."/>
            <person name="Muzny D."/>
            <person name="Gibbs R."/>
        </authorList>
    </citation>
    <scope>NUCLEOTIDE SEQUENCE</scope>
    <source>
        <strain evidence="2">Sampled in the wild</strain>
    </source>
</reference>
<reference evidence="2" key="1">
    <citation type="submission" date="2013-04" db="EMBL/GenBank/DDBJ databases">
        <authorList>
            <person name="Qu J."/>
            <person name="Murali S.C."/>
            <person name="Bandaranaike D."/>
            <person name="Bellair M."/>
            <person name="Blankenburg K."/>
            <person name="Chao H."/>
            <person name="Dinh H."/>
            <person name="Doddapaneni H."/>
            <person name="Downs B."/>
            <person name="Dugan-Rocha S."/>
            <person name="Elkadiri S."/>
            <person name="Gnanaolivu R.D."/>
            <person name="Hernandez B."/>
            <person name="Javaid M."/>
            <person name="Jayaseelan J.C."/>
            <person name="Lee S."/>
            <person name="Li M."/>
            <person name="Ming W."/>
            <person name="Munidasa M."/>
            <person name="Muniz J."/>
            <person name="Nguyen L."/>
            <person name="Ongeri F."/>
            <person name="Osuji N."/>
            <person name="Pu L.-L."/>
            <person name="Puazo M."/>
            <person name="Qu C."/>
            <person name="Quiroz J."/>
            <person name="Raj R."/>
            <person name="Weissenberger G."/>
            <person name="Xin Y."/>
            <person name="Zou X."/>
            <person name="Han Y."/>
            <person name="Richards S."/>
            <person name="Worley K."/>
            <person name="Muzny D."/>
            <person name="Gibbs R."/>
        </authorList>
    </citation>
    <scope>NUCLEOTIDE SEQUENCE</scope>
    <source>
        <strain evidence="2">Sampled in the wild</strain>
    </source>
</reference>
<evidence type="ECO:0000313" key="3">
    <source>
        <dbReference type="Proteomes" id="UP000792457"/>
    </source>
</evidence>
<dbReference type="PANTHER" id="PTHR21505">
    <property type="entry name" value="MADF DOMAIN-CONTAINING PROTEIN-RELATED"/>
    <property type="match status" value="1"/>
</dbReference>
<dbReference type="PANTHER" id="PTHR21505:SF8">
    <property type="entry name" value="DPT-YFP REPRESSOR BY OVEREXPRESSION, ISOFORM D-RELATED"/>
    <property type="match status" value="1"/>
</dbReference>
<gene>
    <name evidence="2" type="ORF">J437_LFUL004255</name>
</gene>
<evidence type="ECO:0000313" key="2">
    <source>
        <dbReference type="EMBL" id="KAG8233034.1"/>
    </source>
</evidence>
<proteinExistence type="predicted"/>
<dbReference type="InterPro" id="IPR006578">
    <property type="entry name" value="MADF-dom"/>
</dbReference>
<dbReference type="EMBL" id="KZ308684">
    <property type="protein sequence ID" value="KAG8233034.1"/>
    <property type="molecule type" value="Genomic_DNA"/>
</dbReference>
<comment type="caution">
    <text evidence="2">The sequence shown here is derived from an EMBL/GenBank/DDBJ whole genome shotgun (WGS) entry which is preliminary data.</text>
</comment>
<dbReference type="AlphaFoldDB" id="A0A8K0KD59"/>
<dbReference type="PROSITE" id="PS51029">
    <property type="entry name" value="MADF"/>
    <property type="match status" value="1"/>
</dbReference>
<evidence type="ECO:0000259" key="1">
    <source>
        <dbReference type="PROSITE" id="PS51029"/>
    </source>
</evidence>
<feature type="domain" description="MADF" evidence="1">
    <location>
        <begin position="8"/>
        <end position="97"/>
    </location>
</feature>
<protein>
    <recommendedName>
        <fullName evidence="1">MADF domain-containing protein</fullName>
    </recommendedName>
</protein>
<keyword evidence="3" id="KW-1185">Reference proteome</keyword>
<accession>A0A8K0KD59</accession>
<name>A0A8K0KD59_LADFU</name>
<organism evidence="2 3">
    <name type="scientific">Ladona fulva</name>
    <name type="common">Scarce chaser dragonfly</name>
    <name type="synonym">Libellula fulva</name>
    <dbReference type="NCBI Taxonomy" id="123851"/>
    <lineage>
        <taxon>Eukaryota</taxon>
        <taxon>Metazoa</taxon>
        <taxon>Ecdysozoa</taxon>
        <taxon>Arthropoda</taxon>
        <taxon>Hexapoda</taxon>
        <taxon>Insecta</taxon>
        <taxon>Pterygota</taxon>
        <taxon>Palaeoptera</taxon>
        <taxon>Odonata</taxon>
        <taxon>Epiprocta</taxon>
        <taxon>Anisoptera</taxon>
        <taxon>Libelluloidea</taxon>
        <taxon>Libellulidae</taxon>
        <taxon>Ladona</taxon>
    </lineage>
</organism>